<name>A0AAV7VBT8_PLEWA</name>
<comment type="caution">
    <text evidence="1">The sequence shown here is derived from an EMBL/GenBank/DDBJ whole genome shotgun (WGS) entry which is preliminary data.</text>
</comment>
<dbReference type="Proteomes" id="UP001066276">
    <property type="component" value="Chromosome 2_1"/>
</dbReference>
<protein>
    <submittedName>
        <fullName evidence="1">Uncharacterized protein</fullName>
    </submittedName>
</protein>
<evidence type="ECO:0000313" key="2">
    <source>
        <dbReference type="Proteomes" id="UP001066276"/>
    </source>
</evidence>
<keyword evidence="2" id="KW-1185">Reference proteome</keyword>
<dbReference type="EMBL" id="JANPWB010000003">
    <property type="protein sequence ID" value="KAJ1198222.1"/>
    <property type="molecule type" value="Genomic_DNA"/>
</dbReference>
<gene>
    <name evidence="1" type="ORF">NDU88_002065</name>
</gene>
<evidence type="ECO:0000313" key="1">
    <source>
        <dbReference type="EMBL" id="KAJ1198222.1"/>
    </source>
</evidence>
<organism evidence="1 2">
    <name type="scientific">Pleurodeles waltl</name>
    <name type="common">Iberian ribbed newt</name>
    <dbReference type="NCBI Taxonomy" id="8319"/>
    <lineage>
        <taxon>Eukaryota</taxon>
        <taxon>Metazoa</taxon>
        <taxon>Chordata</taxon>
        <taxon>Craniata</taxon>
        <taxon>Vertebrata</taxon>
        <taxon>Euteleostomi</taxon>
        <taxon>Amphibia</taxon>
        <taxon>Batrachia</taxon>
        <taxon>Caudata</taxon>
        <taxon>Salamandroidea</taxon>
        <taxon>Salamandridae</taxon>
        <taxon>Pleurodelinae</taxon>
        <taxon>Pleurodeles</taxon>
    </lineage>
</organism>
<dbReference type="AlphaFoldDB" id="A0AAV7VBT8"/>
<reference evidence="1" key="1">
    <citation type="journal article" date="2022" name="bioRxiv">
        <title>Sequencing and chromosome-scale assembly of the giantPleurodeles waltlgenome.</title>
        <authorList>
            <person name="Brown T."/>
            <person name="Elewa A."/>
            <person name="Iarovenko S."/>
            <person name="Subramanian E."/>
            <person name="Araus A.J."/>
            <person name="Petzold A."/>
            <person name="Susuki M."/>
            <person name="Suzuki K.-i.T."/>
            <person name="Hayashi T."/>
            <person name="Toyoda A."/>
            <person name="Oliveira C."/>
            <person name="Osipova E."/>
            <person name="Leigh N.D."/>
            <person name="Simon A."/>
            <person name="Yun M.H."/>
        </authorList>
    </citation>
    <scope>NUCLEOTIDE SEQUENCE</scope>
    <source>
        <strain evidence="1">20211129_DDA</strain>
        <tissue evidence="1">Liver</tissue>
    </source>
</reference>
<proteinExistence type="predicted"/>
<accession>A0AAV7VBT8</accession>
<sequence>MVSSLEPYLQQLSHSRTVYAYDEPGIEVSAMASRMAYAVLQPTHLVAQGVPRDGEGLAMRGALWEAVTIGAWRYSGSPHAFCFV</sequence>